<proteinExistence type="predicted"/>
<evidence type="ECO:0000313" key="1">
    <source>
        <dbReference type="EMBL" id="NMB70092.1"/>
    </source>
</evidence>
<dbReference type="AlphaFoldDB" id="A0A7X9DL32"/>
<evidence type="ECO:0000313" key="2">
    <source>
        <dbReference type="Proteomes" id="UP000526033"/>
    </source>
</evidence>
<comment type="caution">
    <text evidence="1">The sequence shown here is derived from an EMBL/GenBank/DDBJ whole genome shotgun (WGS) entry which is preliminary data.</text>
</comment>
<organism evidence="1 2">
    <name type="scientific">candidate division WWE3 bacterium</name>
    <dbReference type="NCBI Taxonomy" id="2053526"/>
    <lineage>
        <taxon>Bacteria</taxon>
        <taxon>Katanobacteria</taxon>
    </lineage>
</organism>
<dbReference type="EMBL" id="JAAZNL010000026">
    <property type="protein sequence ID" value="NMB70092.1"/>
    <property type="molecule type" value="Genomic_DNA"/>
</dbReference>
<name>A0A7X9DL32_UNCKA</name>
<gene>
    <name evidence="1" type="ORF">GYA27_02720</name>
</gene>
<sequence>MSKDASIWDLATLSLNRMQYSVICRKAIGNMMCGFVRVKEVVFTLRAGELSALPLYKAPPSNVFTTSLHEAIEELCSRGFKDWRISCFRNGSGSSDVYLECVLNVKDKEAAILAIHLEQGHVAYKALRSLASVLEPAVVNFLYRFAS</sequence>
<protein>
    <submittedName>
        <fullName evidence="1">Uncharacterized protein</fullName>
    </submittedName>
</protein>
<accession>A0A7X9DL32</accession>
<dbReference type="Proteomes" id="UP000526033">
    <property type="component" value="Unassembled WGS sequence"/>
</dbReference>
<reference evidence="1 2" key="1">
    <citation type="journal article" date="2020" name="Biotechnol. Biofuels">
        <title>New insights from the biogas microbiome by comprehensive genome-resolved metagenomics of nearly 1600 species originating from multiple anaerobic digesters.</title>
        <authorList>
            <person name="Campanaro S."/>
            <person name="Treu L."/>
            <person name="Rodriguez-R L.M."/>
            <person name="Kovalovszki A."/>
            <person name="Ziels R.M."/>
            <person name="Maus I."/>
            <person name="Zhu X."/>
            <person name="Kougias P.G."/>
            <person name="Basile A."/>
            <person name="Luo G."/>
            <person name="Schluter A."/>
            <person name="Konstantinidis K.T."/>
            <person name="Angelidaki I."/>
        </authorList>
    </citation>
    <scope>NUCLEOTIDE SEQUENCE [LARGE SCALE GENOMIC DNA]</scope>
    <source>
        <strain evidence="1">AS27yjCOA_165</strain>
    </source>
</reference>